<dbReference type="EMBL" id="JAVRRG010000225">
    <property type="protein sequence ID" value="KAK5077414.1"/>
    <property type="molecule type" value="Genomic_DNA"/>
</dbReference>
<comment type="caution">
    <text evidence="1">The sequence shown here is derived from an EMBL/GenBank/DDBJ whole genome shotgun (WGS) entry which is preliminary data.</text>
</comment>
<evidence type="ECO:0000313" key="1">
    <source>
        <dbReference type="EMBL" id="KAK5077414.1"/>
    </source>
</evidence>
<protein>
    <submittedName>
        <fullName evidence="1">Uncharacterized protein</fullName>
    </submittedName>
</protein>
<accession>A0ABR0JWJ2</accession>
<name>A0ABR0JWJ2_9EURO</name>
<reference evidence="1 2" key="1">
    <citation type="submission" date="2023-08" db="EMBL/GenBank/DDBJ databases">
        <title>Black Yeasts Isolated from many extreme environments.</title>
        <authorList>
            <person name="Coleine C."/>
            <person name="Stajich J.E."/>
            <person name="Selbmann L."/>
        </authorList>
    </citation>
    <scope>NUCLEOTIDE SEQUENCE [LARGE SCALE GENOMIC DNA]</scope>
    <source>
        <strain evidence="1 2">CCFEE 5885</strain>
    </source>
</reference>
<proteinExistence type="predicted"/>
<keyword evidence="2" id="KW-1185">Reference proteome</keyword>
<organism evidence="1 2">
    <name type="scientific">Lithohypha guttulata</name>
    <dbReference type="NCBI Taxonomy" id="1690604"/>
    <lineage>
        <taxon>Eukaryota</taxon>
        <taxon>Fungi</taxon>
        <taxon>Dikarya</taxon>
        <taxon>Ascomycota</taxon>
        <taxon>Pezizomycotina</taxon>
        <taxon>Eurotiomycetes</taxon>
        <taxon>Chaetothyriomycetidae</taxon>
        <taxon>Chaetothyriales</taxon>
        <taxon>Trichomeriaceae</taxon>
        <taxon>Lithohypha</taxon>
    </lineage>
</organism>
<dbReference type="Proteomes" id="UP001345013">
    <property type="component" value="Unassembled WGS sequence"/>
</dbReference>
<gene>
    <name evidence="1" type="ORF">LTR24_009661</name>
</gene>
<evidence type="ECO:0000313" key="2">
    <source>
        <dbReference type="Proteomes" id="UP001345013"/>
    </source>
</evidence>
<sequence>MQQQDLVEVVSSGLVGGAFSSRCSIDFSWQHSHGAWQKNDERTRRSEPRWYHEHAHQALRGSIDSLSVGCEETDRMVNRDNDVVRAHFRKIEQNFHPVLEMLERYGARIRDRRASHAAIERIRTGLTVLRRWLIQAQHRVDITRDRILPGVEDEAVDWRVCGDVTHIVSMPTAVRKSLHNVLVQLQNVPSILATRQASGCWKTSTRNSGKLRGATQLFSRQLRTGLKSIERHLTKIRIMTLVLSDLLVSSEDGEAYERSKTFEGCENGNKIEELA</sequence>